<evidence type="ECO:0000313" key="2">
    <source>
        <dbReference type="Proteomes" id="UP000789375"/>
    </source>
</evidence>
<comment type="caution">
    <text evidence="1">The sequence shown here is derived from an EMBL/GenBank/DDBJ whole genome shotgun (WGS) entry which is preliminary data.</text>
</comment>
<gene>
    <name evidence="1" type="ORF">FMOSSE_LOCUS6847</name>
</gene>
<evidence type="ECO:0000313" key="1">
    <source>
        <dbReference type="EMBL" id="CAG8558733.1"/>
    </source>
</evidence>
<sequence>MASPHLWTPALEPRTIINPWYRHAIINETIALDREEEEYEAQLHSIRIKEILDTSEELLPTTPPGESSRAMDVSEFEVLGTEGTEEYVMFYPEYHQQLLYMFQGLRINITNTVKSIASLAGLETDDDTVWDIELFEYSFRM</sequence>
<dbReference type="AlphaFoldDB" id="A0A9N9FTD3"/>
<protein>
    <submittedName>
        <fullName evidence="1">13195_t:CDS:1</fullName>
    </submittedName>
</protein>
<accession>A0A9N9FTD3</accession>
<dbReference type="EMBL" id="CAJVPP010001493">
    <property type="protein sequence ID" value="CAG8558733.1"/>
    <property type="molecule type" value="Genomic_DNA"/>
</dbReference>
<dbReference type="Proteomes" id="UP000789375">
    <property type="component" value="Unassembled WGS sequence"/>
</dbReference>
<proteinExistence type="predicted"/>
<keyword evidence="2" id="KW-1185">Reference proteome</keyword>
<reference evidence="1" key="1">
    <citation type="submission" date="2021-06" db="EMBL/GenBank/DDBJ databases">
        <authorList>
            <person name="Kallberg Y."/>
            <person name="Tangrot J."/>
            <person name="Rosling A."/>
        </authorList>
    </citation>
    <scope>NUCLEOTIDE SEQUENCE</scope>
    <source>
        <strain evidence="1">87-6 pot B 2015</strain>
    </source>
</reference>
<name>A0A9N9FTD3_FUNMO</name>
<organism evidence="1 2">
    <name type="scientific">Funneliformis mosseae</name>
    <name type="common">Endomycorrhizal fungus</name>
    <name type="synonym">Glomus mosseae</name>
    <dbReference type="NCBI Taxonomy" id="27381"/>
    <lineage>
        <taxon>Eukaryota</taxon>
        <taxon>Fungi</taxon>
        <taxon>Fungi incertae sedis</taxon>
        <taxon>Mucoromycota</taxon>
        <taxon>Glomeromycotina</taxon>
        <taxon>Glomeromycetes</taxon>
        <taxon>Glomerales</taxon>
        <taxon>Glomeraceae</taxon>
        <taxon>Funneliformis</taxon>
    </lineage>
</organism>